<evidence type="ECO:0000256" key="3">
    <source>
        <dbReference type="ARBA" id="ARBA00030642"/>
    </source>
</evidence>
<feature type="signal peptide" evidence="6">
    <location>
        <begin position="1"/>
        <end position="21"/>
    </location>
</feature>
<dbReference type="Pfam" id="PF13624">
    <property type="entry name" value="SurA_N_3"/>
    <property type="match status" value="1"/>
</dbReference>
<dbReference type="AlphaFoldDB" id="A0A0M7BC41"/>
<keyword evidence="9" id="KW-1185">Reference proteome</keyword>
<dbReference type="Proteomes" id="UP000049455">
    <property type="component" value="Unassembled WGS sequence"/>
</dbReference>
<evidence type="ECO:0000256" key="1">
    <source>
        <dbReference type="ARBA" id="ARBA00018370"/>
    </source>
</evidence>
<evidence type="ECO:0000256" key="2">
    <source>
        <dbReference type="ARBA" id="ARBA00022729"/>
    </source>
</evidence>
<dbReference type="PANTHER" id="PTHR47637:SF1">
    <property type="entry name" value="CHAPERONE SURA"/>
    <property type="match status" value="1"/>
</dbReference>
<dbReference type="InterPro" id="IPR046357">
    <property type="entry name" value="PPIase_dom_sf"/>
</dbReference>
<dbReference type="Gene3D" id="1.10.4030.10">
    <property type="entry name" value="Porin chaperone SurA, peptide-binding domain"/>
    <property type="match status" value="1"/>
</dbReference>
<dbReference type="InterPro" id="IPR000297">
    <property type="entry name" value="PPIase_PpiC"/>
</dbReference>
<keyword evidence="2 6" id="KW-0732">Signal</keyword>
<feature type="domain" description="PpiC" evidence="7">
    <location>
        <begin position="159"/>
        <end position="256"/>
    </location>
</feature>
<dbReference type="PROSITE" id="PS50198">
    <property type="entry name" value="PPIC_PPIASE_2"/>
    <property type="match status" value="1"/>
</dbReference>
<evidence type="ECO:0000256" key="5">
    <source>
        <dbReference type="PROSITE-ProRule" id="PRU00278"/>
    </source>
</evidence>
<dbReference type="InterPro" id="IPR050280">
    <property type="entry name" value="OMP_Chaperone_SurA"/>
</dbReference>
<gene>
    <name evidence="8" type="primary">surA</name>
    <name evidence="8" type="ORF">JSE7799_02365</name>
</gene>
<dbReference type="OrthoDB" id="9791746at2"/>
<evidence type="ECO:0000313" key="8">
    <source>
        <dbReference type="EMBL" id="CUH39638.1"/>
    </source>
</evidence>
<dbReference type="RefSeq" id="WP_055663794.1">
    <property type="nucleotide sequence ID" value="NZ_CYPR01000160.1"/>
</dbReference>
<dbReference type="STRING" id="313367.JSE7799_02365"/>
<name>A0A0M7BC41_9RHOB</name>
<dbReference type="PANTHER" id="PTHR47637">
    <property type="entry name" value="CHAPERONE SURA"/>
    <property type="match status" value="1"/>
</dbReference>
<sequence>MTRLLVAALAAFLAFGAPAMAQNPFSAAAKVNGNAITNYEVQQRALFLSLLRAPGADVESVTRTLVDERLQAQAARAAGIEVADDALQAGLSEFAGRANLPVEEFVAALGRAGVAQETFRDFVRNGLLWRQLVQRRFGPDARPSEAEVTRTLSYGERGDVRLLLSEIALPLTPETQEQVAALADRLSNEIRSEAAFAQAARTYSRSTTAQAGGRLDWVSLSEISPAIAGQVLTLEPGEVSDPVNLGGFIALFQLRGLDETGGAPREGPTVDYAEYLIPGGRSPEALSTAGQLRARVDTCDDLYGIAQGEPAERLIRETRDVSALPADLRQELGRLDPGEVSTRLTAGGNLRFVMLCERPVAPSEDMFQAVGQQILNQRLTSYAQSYLDELRADAVISYE</sequence>
<evidence type="ECO:0000256" key="4">
    <source>
        <dbReference type="ARBA" id="ARBA00031484"/>
    </source>
</evidence>
<evidence type="ECO:0000259" key="7">
    <source>
        <dbReference type="PROSITE" id="PS50198"/>
    </source>
</evidence>
<dbReference type="EMBL" id="CYPR01000160">
    <property type="protein sequence ID" value="CUH39638.1"/>
    <property type="molecule type" value="Genomic_DNA"/>
</dbReference>
<dbReference type="SUPFAM" id="SSF54534">
    <property type="entry name" value="FKBP-like"/>
    <property type="match status" value="1"/>
</dbReference>
<evidence type="ECO:0000313" key="9">
    <source>
        <dbReference type="Proteomes" id="UP000049455"/>
    </source>
</evidence>
<dbReference type="Gene3D" id="3.10.50.40">
    <property type="match status" value="1"/>
</dbReference>
<organism evidence="8 9">
    <name type="scientific">Jannaschia seosinensis</name>
    <dbReference type="NCBI Taxonomy" id="313367"/>
    <lineage>
        <taxon>Bacteria</taxon>
        <taxon>Pseudomonadati</taxon>
        <taxon>Pseudomonadota</taxon>
        <taxon>Alphaproteobacteria</taxon>
        <taxon>Rhodobacterales</taxon>
        <taxon>Roseobacteraceae</taxon>
        <taxon>Jannaschia</taxon>
    </lineage>
</organism>
<evidence type="ECO:0000256" key="6">
    <source>
        <dbReference type="SAM" id="SignalP"/>
    </source>
</evidence>
<feature type="chain" id="PRO_5007778405" description="Parvulin-like PPIase" evidence="6">
    <location>
        <begin position="22"/>
        <end position="399"/>
    </location>
</feature>
<dbReference type="GO" id="GO:0003755">
    <property type="term" value="F:peptidyl-prolyl cis-trans isomerase activity"/>
    <property type="evidence" value="ECO:0007669"/>
    <property type="project" value="UniProtKB-KW"/>
</dbReference>
<protein>
    <recommendedName>
        <fullName evidence="1">Parvulin-like PPIase</fullName>
    </recommendedName>
    <alternativeName>
        <fullName evidence="3">Peptidyl-prolyl cis-trans isomerase plp</fullName>
    </alternativeName>
    <alternativeName>
        <fullName evidence="4">Rotamase plp</fullName>
    </alternativeName>
</protein>
<dbReference type="Pfam" id="PF00639">
    <property type="entry name" value="Rotamase"/>
    <property type="match status" value="1"/>
</dbReference>
<reference evidence="8 9" key="1">
    <citation type="submission" date="2015-09" db="EMBL/GenBank/DDBJ databases">
        <authorList>
            <person name="Jackson K.R."/>
            <person name="Lunt B.L."/>
            <person name="Fisher J.N.B."/>
            <person name="Gardner A.V."/>
            <person name="Bailey M.E."/>
            <person name="Deus L.M."/>
            <person name="Earl A.S."/>
            <person name="Gibby P.D."/>
            <person name="Hartmann K.A."/>
            <person name="Liu J.E."/>
            <person name="Manci A.M."/>
            <person name="Nielsen D.A."/>
            <person name="Solomon M.B."/>
            <person name="Breakwell D.P."/>
            <person name="Burnett S.H."/>
            <person name="Grose J.H."/>
        </authorList>
    </citation>
    <scope>NUCLEOTIDE SEQUENCE [LARGE SCALE GENOMIC DNA]</scope>
    <source>
        <strain evidence="8 9">CECT 7799</strain>
    </source>
</reference>
<dbReference type="InterPro" id="IPR027304">
    <property type="entry name" value="Trigger_fact/SurA_dom_sf"/>
</dbReference>
<dbReference type="SUPFAM" id="SSF109998">
    <property type="entry name" value="Triger factor/SurA peptide-binding domain-like"/>
    <property type="match status" value="1"/>
</dbReference>
<keyword evidence="5 8" id="KW-0413">Isomerase</keyword>
<proteinExistence type="predicted"/>
<keyword evidence="5" id="KW-0697">Rotamase</keyword>
<accession>A0A0M7BC41</accession>